<evidence type="ECO:0000256" key="1">
    <source>
        <dbReference type="SAM" id="Coils"/>
    </source>
</evidence>
<name>A0A6S6TDN6_9BACT</name>
<dbReference type="Gene3D" id="3.40.50.300">
    <property type="entry name" value="P-loop containing nucleotide triphosphate hydrolases"/>
    <property type="match status" value="1"/>
</dbReference>
<dbReference type="AlphaFoldDB" id="A0A6S6TDN6"/>
<protein>
    <recommendedName>
        <fullName evidence="2">KAP NTPase domain-containing protein</fullName>
    </recommendedName>
</protein>
<sequence length="605" mass="71118">MSNKQQIEDALKSLILNDDREFVAMLSGEWGIGKTYFWNKFKNNFLQPEHDFMRGDKPKNKDVVYISLFGKNSLADIETAIVAKLYKYNKGLKKYTKHLDTVSNMASKAIGLPINVSSGSLLSLFCPSNFKNIIICFDDFERLSDKVPLKDVMGLISQFKEQKESKVIMILNEKELDKLSDIDGKKHDEIFSLYKEKIVDYSFHYIPSQDELFEAIKEGIKEISFCEHEVIYAFFKKIELKNIRIMKQALYQLEYFNFIKDNHFDAKVINEFIEIALNLFVFKTKSNYTYSEFYDFKAYTPSGILESAAKIMNSPIDKEDYTINEKHEINFKNYYILSTGYHTELYYSINKDVIEEIVYGFIDNHSLRKQDLQKQLEKNNKSLDSYDIRNEISELNTRFYTDFSVSNNEIAKQLFNLLNTHKDVMHRLFHYSDYKAFIVNINTFSQETTNEAFEQEIAKKYIVFYSDNPDEDRWGSLDIEGGQLNLLISDYSLAHTYISEYKKKTLKITPEELLSVIANTLNQKYLSEDNAFKFNQISSKDYEKQIKENPDFIQPLVRFLKMPDSREVRKNIINALKSLQKENDDYAWKVDKIFKSSEIKIEDED</sequence>
<organism evidence="3">
    <name type="scientific">uncultured Sulfurovum sp</name>
    <dbReference type="NCBI Taxonomy" id="269237"/>
    <lineage>
        <taxon>Bacteria</taxon>
        <taxon>Pseudomonadati</taxon>
        <taxon>Campylobacterota</taxon>
        <taxon>Epsilonproteobacteria</taxon>
        <taxon>Campylobacterales</taxon>
        <taxon>Sulfurovaceae</taxon>
        <taxon>Sulfurovum</taxon>
        <taxon>environmental samples</taxon>
    </lineage>
</organism>
<feature type="domain" description="KAP NTPase" evidence="2">
    <location>
        <begin position="13"/>
        <end position="87"/>
    </location>
</feature>
<keyword evidence="1" id="KW-0175">Coiled coil</keyword>
<evidence type="ECO:0000259" key="2">
    <source>
        <dbReference type="Pfam" id="PF07693"/>
    </source>
</evidence>
<feature type="coiled-coil region" evidence="1">
    <location>
        <begin position="362"/>
        <end position="389"/>
    </location>
</feature>
<dbReference type="Pfam" id="PF07693">
    <property type="entry name" value="KAP_NTPase"/>
    <property type="match status" value="1"/>
</dbReference>
<dbReference type="InterPro" id="IPR011646">
    <property type="entry name" value="KAP_P-loop"/>
</dbReference>
<gene>
    <name evidence="3" type="ORF">HELGO_WM349</name>
</gene>
<accession>A0A6S6TDN6</accession>
<dbReference type="EMBL" id="CACVAS010000058">
    <property type="protein sequence ID" value="CAA6812997.1"/>
    <property type="molecule type" value="Genomic_DNA"/>
</dbReference>
<evidence type="ECO:0000313" key="3">
    <source>
        <dbReference type="EMBL" id="CAA6812997.1"/>
    </source>
</evidence>
<dbReference type="SUPFAM" id="SSF52540">
    <property type="entry name" value="P-loop containing nucleoside triphosphate hydrolases"/>
    <property type="match status" value="1"/>
</dbReference>
<reference evidence="3" key="1">
    <citation type="submission" date="2020-01" db="EMBL/GenBank/DDBJ databases">
        <authorList>
            <person name="Meier V. D."/>
            <person name="Meier V D."/>
        </authorList>
    </citation>
    <scope>NUCLEOTIDE SEQUENCE</scope>
    <source>
        <strain evidence="3">HLG_WM_MAG_01</strain>
    </source>
</reference>
<proteinExistence type="predicted"/>
<dbReference type="InterPro" id="IPR027417">
    <property type="entry name" value="P-loop_NTPase"/>
</dbReference>